<dbReference type="PANTHER" id="PTHR30588:SF0">
    <property type="entry name" value="BRANCHED-CHAIN AMINO ACID PERMEASE BRNQ"/>
    <property type="match status" value="1"/>
</dbReference>
<dbReference type="GO" id="GO:0015188">
    <property type="term" value="F:L-isoleucine transmembrane transporter activity"/>
    <property type="evidence" value="ECO:0007669"/>
    <property type="project" value="TreeGrafter"/>
</dbReference>
<comment type="subcellular location">
    <subcellularLocation>
        <location evidence="1 9">Cell membrane</location>
        <topology evidence="1 9">Multi-pass membrane protein</topology>
    </subcellularLocation>
</comment>
<keyword evidence="4" id="KW-1003">Cell membrane</keyword>
<feature type="transmembrane region" description="Helical" evidence="9">
    <location>
        <begin position="9"/>
        <end position="28"/>
    </location>
</feature>
<feature type="transmembrane region" description="Helical" evidence="9">
    <location>
        <begin position="315"/>
        <end position="334"/>
    </location>
</feature>
<accession>A0A1I2KSJ8</accession>
<protein>
    <recommendedName>
        <fullName evidence="9">Branched-chain amino acid transport system carrier protein</fullName>
    </recommendedName>
</protein>
<feature type="transmembrane region" description="Helical" evidence="9">
    <location>
        <begin position="275"/>
        <end position="294"/>
    </location>
</feature>
<evidence type="ECO:0000313" key="11">
    <source>
        <dbReference type="Proteomes" id="UP000182135"/>
    </source>
</evidence>
<evidence type="ECO:0000256" key="5">
    <source>
        <dbReference type="ARBA" id="ARBA00022692"/>
    </source>
</evidence>
<dbReference type="Pfam" id="PF05525">
    <property type="entry name" value="Branch_AA_trans"/>
    <property type="match status" value="1"/>
</dbReference>
<dbReference type="Proteomes" id="UP000182135">
    <property type="component" value="Unassembled WGS sequence"/>
</dbReference>
<dbReference type="GO" id="GO:0005304">
    <property type="term" value="F:L-valine transmembrane transporter activity"/>
    <property type="evidence" value="ECO:0007669"/>
    <property type="project" value="TreeGrafter"/>
</dbReference>
<dbReference type="GO" id="GO:0015190">
    <property type="term" value="F:L-leucine transmembrane transporter activity"/>
    <property type="evidence" value="ECO:0007669"/>
    <property type="project" value="TreeGrafter"/>
</dbReference>
<dbReference type="GO" id="GO:0015820">
    <property type="term" value="P:L-leucine transport"/>
    <property type="evidence" value="ECO:0007669"/>
    <property type="project" value="TreeGrafter"/>
</dbReference>
<feature type="transmembrane region" description="Helical" evidence="9">
    <location>
        <begin position="369"/>
        <end position="389"/>
    </location>
</feature>
<dbReference type="GO" id="GO:0015818">
    <property type="term" value="P:isoleucine transport"/>
    <property type="evidence" value="ECO:0007669"/>
    <property type="project" value="TreeGrafter"/>
</dbReference>
<evidence type="ECO:0000256" key="9">
    <source>
        <dbReference type="RuleBase" id="RU362122"/>
    </source>
</evidence>
<dbReference type="EMBL" id="FOOE01000007">
    <property type="protein sequence ID" value="SFF70022.1"/>
    <property type="molecule type" value="Genomic_DNA"/>
</dbReference>
<feature type="transmembrane region" description="Helical" evidence="9">
    <location>
        <begin position="401"/>
        <end position="419"/>
    </location>
</feature>
<dbReference type="eggNOG" id="COG1114">
    <property type="taxonomic scope" value="Bacteria"/>
</dbReference>
<feature type="transmembrane region" description="Helical" evidence="9">
    <location>
        <begin position="226"/>
        <end position="246"/>
    </location>
</feature>
<proteinExistence type="inferred from homology"/>
<feature type="transmembrane region" description="Helical" evidence="9">
    <location>
        <begin position="40"/>
        <end position="63"/>
    </location>
</feature>
<feature type="transmembrane region" description="Helical" evidence="9">
    <location>
        <begin position="142"/>
        <end position="161"/>
    </location>
</feature>
<keyword evidence="7 9" id="KW-1133">Transmembrane helix</keyword>
<keyword evidence="6 9" id="KW-0029">Amino-acid transport</keyword>
<dbReference type="NCBIfam" id="TIGR00796">
    <property type="entry name" value="livcs"/>
    <property type="match status" value="1"/>
</dbReference>
<keyword evidence="8 9" id="KW-0472">Membrane</keyword>
<evidence type="ECO:0000256" key="6">
    <source>
        <dbReference type="ARBA" id="ARBA00022970"/>
    </source>
</evidence>
<evidence type="ECO:0000256" key="1">
    <source>
        <dbReference type="ARBA" id="ARBA00004651"/>
    </source>
</evidence>
<keyword evidence="11" id="KW-1185">Reference proteome</keyword>
<dbReference type="RefSeq" id="WP_027640162.1">
    <property type="nucleotide sequence ID" value="NZ_BAAACD010000007.1"/>
</dbReference>
<feature type="transmembrane region" description="Helical" evidence="9">
    <location>
        <begin position="187"/>
        <end position="206"/>
    </location>
</feature>
<sequence length="434" mass="45895">MKKTYAKDVFISGFALFAMFFGAGNLIFPPYLGWSSASNWFLGFLCFIITDIGLSMLGIIVVGKVGKGAQGVTEPLGKFFSILLLAVDVICLGPLIAIPRTAATTFEFAILPNFTNINSWVFSIIFFAIVVTLSIKQTKAVDIVGAVLAPIMFIALILLIIKGTLSPLGFAERTTVVGTVVSDGIKAGYQTMDMMGAIIMALALTFSMKSKGYTEPKQQFKMISQAGIISSIALFSVYGGLAYLGSTVSSVFSSNMSQAELLIAITSGLLGKSGIILLGVIVAFACITTAIGLLSSASTFFEEISNGKFKYKTNIIVGAVISCFVSNLGISAIINFAAPILDLIYPVLIVLIVLGAFNGKIKNLNIHKAASLGAFAVSLATLIQNITGINLGINMLPLNNIGFGWLIPSVVMGIVGSFIKKSEVHVKNILSKEA</sequence>
<evidence type="ECO:0000256" key="2">
    <source>
        <dbReference type="ARBA" id="ARBA00008540"/>
    </source>
</evidence>
<feature type="transmembrane region" description="Helical" evidence="9">
    <location>
        <begin position="117"/>
        <end position="135"/>
    </location>
</feature>
<keyword evidence="3 9" id="KW-0813">Transport</keyword>
<reference evidence="10 11" key="1">
    <citation type="submission" date="2016-10" db="EMBL/GenBank/DDBJ databases">
        <authorList>
            <person name="de Groot N.N."/>
        </authorList>
    </citation>
    <scope>NUCLEOTIDE SEQUENCE [LARGE SCALE GENOMIC DNA]</scope>
    <source>
        <strain evidence="10 11">NLAE-zl-G419</strain>
    </source>
</reference>
<evidence type="ECO:0000256" key="4">
    <source>
        <dbReference type="ARBA" id="ARBA00022475"/>
    </source>
</evidence>
<feature type="transmembrane region" description="Helical" evidence="9">
    <location>
        <begin position="75"/>
        <end position="97"/>
    </location>
</feature>
<dbReference type="GeneID" id="90545661"/>
<feature type="transmembrane region" description="Helical" evidence="9">
    <location>
        <begin position="340"/>
        <end position="357"/>
    </location>
</feature>
<dbReference type="PANTHER" id="PTHR30588">
    <property type="entry name" value="BRANCHED-CHAIN AMINO ACID TRANSPORT SYSTEM 2 CARRIER PROTEIN"/>
    <property type="match status" value="1"/>
</dbReference>
<keyword evidence="5 9" id="KW-0812">Transmembrane</keyword>
<evidence type="ECO:0000256" key="3">
    <source>
        <dbReference type="ARBA" id="ARBA00022448"/>
    </source>
</evidence>
<dbReference type="GO" id="GO:0005886">
    <property type="term" value="C:plasma membrane"/>
    <property type="evidence" value="ECO:0007669"/>
    <property type="project" value="UniProtKB-SubCell"/>
</dbReference>
<evidence type="ECO:0000313" key="10">
    <source>
        <dbReference type="EMBL" id="SFF70022.1"/>
    </source>
</evidence>
<dbReference type="AlphaFoldDB" id="A0A1I2KSJ8"/>
<dbReference type="OrthoDB" id="9783920at2"/>
<gene>
    <name evidence="10" type="ORF">SAMN04487885_10738</name>
</gene>
<dbReference type="InterPro" id="IPR004685">
    <property type="entry name" value="Brnchd-chn_aa_trnsp_Livcs"/>
</dbReference>
<organism evidence="10 11">
    <name type="scientific">Clostridium cadaveris</name>
    <dbReference type="NCBI Taxonomy" id="1529"/>
    <lineage>
        <taxon>Bacteria</taxon>
        <taxon>Bacillati</taxon>
        <taxon>Bacillota</taxon>
        <taxon>Clostridia</taxon>
        <taxon>Eubacteriales</taxon>
        <taxon>Clostridiaceae</taxon>
        <taxon>Clostridium</taxon>
    </lineage>
</organism>
<evidence type="ECO:0000256" key="7">
    <source>
        <dbReference type="ARBA" id="ARBA00022989"/>
    </source>
</evidence>
<comment type="function">
    <text evidence="9">Component of the transport system for branched-chain amino acids.</text>
</comment>
<name>A0A1I2KSJ8_9CLOT</name>
<evidence type="ECO:0000256" key="8">
    <source>
        <dbReference type="ARBA" id="ARBA00023136"/>
    </source>
</evidence>
<comment type="similarity">
    <text evidence="2 9">Belongs to the branched chain amino acid transporter family.</text>
</comment>